<keyword evidence="9 14" id="KW-0472">Membrane</keyword>
<keyword evidence="11" id="KW-1015">Disulfide bond</keyword>
<evidence type="ECO:0008006" key="17">
    <source>
        <dbReference type="Google" id="ProtNLM"/>
    </source>
</evidence>
<dbReference type="InterPro" id="IPR018154">
    <property type="entry name" value="TLV/ENV_coat_polyprotein"/>
</dbReference>
<keyword evidence="10" id="KW-0564">Palmitate</keyword>
<dbReference type="AlphaFoldDB" id="A0A7N6BX90"/>
<evidence type="ECO:0000256" key="3">
    <source>
        <dbReference type="ARBA" id="ARBA00004563"/>
    </source>
</evidence>
<keyword evidence="4" id="KW-1032">Host cell membrane</keyword>
<keyword evidence="5" id="KW-0945">Host-virus interaction</keyword>
<keyword evidence="7" id="KW-1043">Host membrane</keyword>
<dbReference type="Pfam" id="PF00429">
    <property type="entry name" value="TLV_coat"/>
    <property type="match status" value="1"/>
</dbReference>
<protein>
    <recommendedName>
        <fullName evidence="17">Envelope glycoprotein</fullName>
    </recommendedName>
</protein>
<evidence type="ECO:0000313" key="16">
    <source>
        <dbReference type="Proteomes" id="UP000265040"/>
    </source>
</evidence>
<evidence type="ECO:0000256" key="14">
    <source>
        <dbReference type="SAM" id="Phobius"/>
    </source>
</evidence>
<dbReference type="InParanoid" id="A0A7N6BX90"/>
<dbReference type="GeneTree" id="ENSGT00530000064449"/>
<dbReference type="PANTHER" id="PTHR10424:SF81">
    <property type="entry name" value="ERVV2 PROTEIN"/>
    <property type="match status" value="1"/>
</dbReference>
<dbReference type="PANTHER" id="PTHR10424">
    <property type="entry name" value="VIRAL ENVELOPE PROTEIN"/>
    <property type="match status" value="1"/>
</dbReference>
<dbReference type="Gene3D" id="1.10.287.210">
    <property type="match status" value="1"/>
</dbReference>
<evidence type="ECO:0000256" key="1">
    <source>
        <dbReference type="ARBA" id="ARBA00004402"/>
    </source>
</evidence>
<reference evidence="15" key="1">
    <citation type="submission" date="2021-04" db="EMBL/GenBank/DDBJ databases">
        <authorList>
            <consortium name="Wellcome Sanger Institute Data Sharing"/>
        </authorList>
    </citation>
    <scope>NUCLEOTIDE SEQUENCE [LARGE SCALE GENOMIC DNA]</scope>
</reference>
<evidence type="ECO:0000256" key="7">
    <source>
        <dbReference type="ARBA" id="ARBA00022870"/>
    </source>
</evidence>
<evidence type="ECO:0000256" key="4">
    <source>
        <dbReference type="ARBA" id="ARBA00022511"/>
    </source>
</evidence>
<dbReference type="SUPFAM" id="SSF58069">
    <property type="entry name" value="Virus ectodomain"/>
    <property type="match status" value="1"/>
</dbReference>
<keyword evidence="16" id="KW-1185">Reference proteome</keyword>
<evidence type="ECO:0000256" key="6">
    <source>
        <dbReference type="ARBA" id="ARBA00022692"/>
    </source>
</evidence>
<keyword evidence="12" id="KW-0325">Glycoprotein</keyword>
<reference evidence="15" key="2">
    <citation type="submission" date="2025-08" db="UniProtKB">
        <authorList>
            <consortium name="Ensembl"/>
        </authorList>
    </citation>
    <scope>IDENTIFICATION</scope>
</reference>
<dbReference type="Proteomes" id="UP000265040">
    <property type="component" value="Chromosome 16"/>
</dbReference>
<comment type="subcellular location">
    <subcellularLocation>
        <location evidence="1">Host cell membrane</location>
        <topology evidence="1">Single-pass type I membrane protein</topology>
    </subcellularLocation>
    <subcellularLocation>
        <location evidence="2">Host endomembrane system</location>
        <topology evidence="2">Peripheral membrane protein</topology>
    </subcellularLocation>
    <subcellularLocation>
        <location evidence="3">Virion membrane</location>
        <topology evidence="3">Single-pass type I membrane protein</topology>
    </subcellularLocation>
</comment>
<name>A0A7N6BX90_ANATE</name>
<evidence type="ECO:0000256" key="5">
    <source>
        <dbReference type="ARBA" id="ARBA00022581"/>
    </source>
</evidence>
<keyword evidence="13" id="KW-0449">Lipoprotein</keyword>
<sequence length="520" mass="59184">MAPGVKLVAAICTVVVAVLFFLYETGLLTGKPPDNRPTYLNLTKRWSTTPIEDWAWKNLETEHAHPFETNMWYRYAKVLANSYNKSNCYVCSHIPHSSSHLTLYATPMDFHRGFCFFLMSFEDRDPKMWHIEPKTPAVFQKMWIKPLLFNVSEHKNTSCSDVPLISLNLTVRGKPILQRVTIPNGALPACLSEGHGFPYCMERRHTELTTSVGWLPDSLCCVTFQMPQPRNKTVKPTVMVEGGWWLCGTRAYVTLPHTWSGRCTPVKVSDHTFLVEPIRPEPTRRRRNTGAVYPTFKPHDDKWGSDVPAEFKHWSTASKIALSMLPHLGVGKTILRLETVDYRFQTWVNATIKIEDGQNREIDATRTMVLQNRMVLDLLTANEGGVCVKIGTTCCTYIPDEVNTNVTAALQVMKNLQKAMSSDQHPNPAQDWLGGLMSGPWWHLLLKLLTPLIVFIVTFFILMSCIVPCLQAMVRKMLQTTVLNYMLLQASGPVVLQQEEELFHDHDMDAPQLDQYEDAM</sequence>
<evidence type="ECO:0000313" key="15">
    <source>
        <dbReference type="Ensembl" id="ENSATEP00000068959.2"/>
    </source>
</evidence>
<accession>A0A7N6BX90</accession>
<evidence type="ECO:0000256" key="9">
    <source>
        <dbReference type="ARBA" id="ARBA00023136"/>
    </source>
</evidence>
<reference evidence="15" key="3">
    <citation type="submission" date="2025-09" db="UniProtKB">
        <authorList>
            <consortium name="Ensembl"/>
        </authorList>
    </citation>
    <scope>IDENTIFICATION</scope>
</reference>
<evidence type="ECO:0000256" key="11">
    <source>
        <dbReference type="ARBA" id="ARBA00023157"/>
    </source>
</evidence>
<evidence type="ECO:0000256" key="12">
    <source>
        <dbReference type="ARBA" id="ARBA00023180"/>
    </source>
</evidence>
<evidence type="ECO:0000256" key="8">
    <source>
        <dbReference type="ARBA" id="ARBA00022989"/>
    </source>
</evidence>
<organism evidence="15 16">
    <name type="scientific">Anabas testudineus</name>
    <name type="common">Climbing perch</name>
    <name type="synonym">Anthias testudineus</name>
    <dbReference type="NCBI Taxonomy" id="64144"/>
    <lineage>
        <taxon>Eukaryota</taxon>
        <taxon>Metazoa</taxon>
        <taxon>Chordata</taxon>
        <taxon>Craniata</taxon>
        <taxon>Vertebrata</taxon>
        <taxon>Euteleostomi</taxon>
        <taxon>Actinopterygii</taxon>
        <taxon>Neopterygii</taxon>
        <taxon>Teleostei</taxon>
        <taxon>Neoteleostei</taxon>
        <taxon>Acanthomorphata</taxon>
        <taxon>Anabantaria</taxon>
        <taxon>Anabantiformes</taxon>
        <taxon>Anabantoidei</taxon>
        <taxon>Anabantidae</taxon>
        <taxon>Anabas</taxon>
    </lineage>
</organism>
<feature type="transmembrane region" description="Helical" evidence="14">
    <location>
        <begin position="448"/>
        <end position="470"/>
    </location>
</feature>
<evidence type="ECO:0000256" key="2">
    <source>
        <dbReference type="ARBA" id="ARBA00004531"/>
    </source>
</evidence>
<evidence type="ECO:0000256" key="13">
    <source>
        <dbReference type="ARBA" id="ARBA00023288"/>
    </source>
</evidence>
<proteinExistence type="predicted"/>
<dbReference type="Ensembl" id="ENSATET00000065879.2">
    <property type="protein sequence ID" value="ENSATEP00000068959.2"/>
    <property type="gene ID" value="ENSATEG00000025986.2"/>
</dbReference>
<evidence type="ECO:0000256" key="10">
    <source>
        <dbReference type="ARBA" id="ARBA00023139"/>
    </source>
</evidence>
<keyword evidence="8 14" id="KW-1133">Transmembrane helix</keyword>
<keyword evidence="6 14" id="KW-0812">Transmembrane</keyword>